<organism evidence="2 3">
    <name type="scientific">Mammaliicoccus stepanovicii</name>
    <dbReference type="NCBI Taxonomy" id="643214"/>
    <lineage>
        <taxon>Bacteria</taxon>
        <taxon>Bacillati</taxon>
        <taxon>Bacillota</taxon>
        <taxon>Bacilli</taxon>
        <taxon>Bacillales</taxon>
        <taxon>Staphylococcaceae</taxon>
        <taxon>Mammaliicoccus</taxon>
    </lineage>
</organism>
<dbReference type="PANTHER" id="PTHR36437:SF2">
    <property type="entry name" value="GLYOXALASE_BLEOMYCIN RESISTANCE PROTEIN_DIOXYGENASE"/>
    <property type="match status" value="1"/>
</dbReference>
<dbReference type="PANTHER" id="PTHR36437">
    <property type="entry name" value="GLYOXALASE/BLEOMYCIN RESISTANCE PROTEIN/DIOXYGENASE"/>
    <property type="match status" value="1"/>
</dbReference>
<keyword evidence="3" id="KW-1185">Reference proteome</keyword>
<dbReference type="AlphaFoldDB" id="A0A239YK68"/>
<evidence type="ECO:0000259" key="1">
    <source>
        <dbReference type="PROSITE" id="PS51819"/>
    </source>
</evidence>
<dbReference type="EMBL" id="LT906462">
    <property type="protein sequence ID" value="SNV59631.1"/>
    <property type="molecule type" value="Genomic_DNA"/>
</dbReference>
<keyword evidence="2" id="KW-0560">Oxidoreductase</keyword>
<evidence type="ECO:0000313" key="3">
    <source>
        <dbReference type="Proteomes" id="UP000242084"/>
    </source>
</evidence>
<feature type="domain" description="VOC" evidence="1">
    <location>
        <begin position="4"/>
        <end position="124"/>
    </location>
</feature>
<evidence type="ECO:0000313" key="2">
    <source>
        <dbReference type="EMBL" id="SNV59631.1"/>
    </source>
</evidence>
<dbReference type="SUPFAM" id="SSF54593">
    <property type="entry name" value="Glyoxalase/Bleomycin resistance protein/Dihydroxybiphenyl dioxygenase"/>
    <property type="match status" value="1"/>
</dbReference>
<sequence length="124" mass="14320">MIEKLQQVMLYVDDQDKAVKFWTEVLDFIVVGESELPEGYKVVEVAPNKEAQTSFAIFDKEFIKKYSPEVSLETPSLMFKATNFDELYNKLKEANLTGHDIVEMPEGRVVNFHDTQGNYFAIME</sequence>
<dbReference type="InterPro" id="IPR037523">
    <property type="entry name" value="VOC_core"/>
</dbReference>
<dbReference type="KEGG" id="sste:SAMEA4384403_0569"/>
<dbReference type="PROSITE" id="PS51819">
    <property type="entry name" value="VOC"/>
    <property type="match status" value="1"/>
</dbReference>
<dbReference type="Proteomes" id="UP000242084">
    <property type="component" value="Chromosome 1"/>
</dbReference>
<dbReference type="GO" id="GO:0051213">
    <property type="term" value="F:dioxygenase activity"/>
    <property type="evidence" value="ECO:0007669"/>
    <property type="project" value="UniProtKB-KW"/>
</dbReference>
<accession>A0A239YK68</accession>
<gene>
    <name evidence="2" type="ORF">SAMEA4384403_00569</name>
</gene>
<dbReference type="InterPro" id="IPR004360">
    <property type="entry name" value="Glyas_Fos-R_dOase_dom"/>
</dbReference>
<proteinExistence type="predicted"/>
<dbReference type="Pfam" id="PF00903">
    <property type="entry name" value="Glyoxalase"/>
    <property type="match status" value="1"/>
</dbReference>
<keyword evidence="2" id="KW-0223">Dioxygenase</keyword>
<name>A0A239YK68_9STAP</name>
<reference evidence="2 3" key="1">
    <citation type="submission" date="2017-06" db="EMBL/GenBank/DDBJ databases">
        <authorList>
            <consortium name="Pathogen Informatics"/>
        </authorList>
    </citation>
    <scope>NUCLEOTIDE SEQUENCE [LARGE SCALE GENOMIC DNA]</scope>
    <source>
        <strain evidence="2 3">NCTC13839</strain>
    </source>
</reference>
<protein>
    <submittedName>
        <fullName evidence="2">Glyoxalase/bleomycin resistance protein/dioxygenase superfamily protein</fullName>
    </submittedName>
</protein>
<dbReference type="Gene3D" id="3.10.180.10">
    <property type="entry name" value="2,3-Dihydroxybiphenyl 1,2-Dioxygenase, domain 1"/>
    <property type="match status" value="1"/>
</dbReference>
<dbReference type="InterPro" id="IPR029068">
    <property type="entry name" value="Glyas_Bleomycin-R_OHBP_Dase"/>
</dbReference>